<gene>
    <name evidence="1" type="ORF">RhiirA4_520698</name>
</gene>
<dbReference type="Proteomes" id="UP000234323">
    <property type="component" value="Unassembled WGS sequence"/>
</dbReference>
<dbReference type="VEuPathDB" id="FungiDB:RhiirFUN_009406"/>
<name>A0A2I1HQ43_9GLOM</name>
<evidence type="ECO:0000313" key="2">
    <source>
        <dbReference type="Proteomes" id="UP000234323"/>
    </source>
</evidence>
<dbReference type="VEuPathDB" id="FungiDB:RhiirFUN_006102"/>
<reference evidence="1 2" key="1">
    <citation type="submission" date="2015-10" db="EMBL/GenBank/DDBJ databases">
        <title>Genome analyses suggest a sexual origin of heterokaryosis in a supposedly ancient asexual fungus.</title>
        <authorList>
            <person name="Ropars J."/>
            <person name="Sedzielewska K."/>
            <person name="Noel J."/>
            <person name="Charron P."/>
            <person name="Farinelli L."/>
            <person name="Marton T."/>
            <person name="Kruger M."/>
            <person name="Pelin A."/>
            <person name="Brachmann A."/>
            <person name="Corradi N."/>
        </authorList>
    </citation>
    <scope>NUCLEOTIDE SEQUENCE [LARGE SCALE GENOMIC DNA]</scope>
    <source>
        <strain evidence="1 2">A4</strain>
    </source>
</reference>
<comment type="caution">
    <text evidence="1">The sequence shown here is derived from an EMBL/GenBank/DDBJ whole genome shotgun (WGS) entry which is preliminary data.</text>
</comment>
<proteinExistence type="predicted"/>
<dbReference type="VEuPathDB" id="FungiDB:FUN_021256"/>
<dbReference type="EMBL" id="LLXI01004843">
    <property type="protein sequence ID" value="PKY61009.1"/>
    <property type="molecule type" value="Genomic_DNA"/>
</dbReference>
<organism evidence="1 2">
    <name type="scientific">Rhizophagus irregularis</name>
    <dbReference type="NCBI Taxonomy" id="588596"/>
    <lineage>
        <taxon>Eukaryota</taxon>
        <taxon>Fungi</taxon>
        <taxon>Fungi incertae sedis</taxon>
        <taxon>Mucoromycota</taxon>
        <taxon>Glomeromycotina</taxon>
        <taxon>Glomeromycetes</taxon>
        <taxon>Glomerales</taxon>
        <taxon>Glomeraceae</taxon>
        <taxon>Rhizophagus</taxon>
    </lineage>
</organism>
<keyword evidence="2" id="KW-1185">Reference proteome</keyword>
<sequence length="717" mass="82705">MTSSNAVKLNINTLETIENEFNIDFINEINTNRTVFEQETFEINETDIGFDENFESDSEFDSFESEDEEIPDNNDESDIIIEQKKSNNLTSCVLIDKIDGKIQRCKNKESFRTLWQLVGVWQIDNEGVSEVNGSLEKLGNKEYQEKVLGIFLPTYLQFLNANYSYEINTEIVSNQSQSITTSSNTSHNFFIPTLLKLPTFFMVRVLTRLNQIPIYPDEKELEDDDFEKLGKLAGDKLWQSYKRLKTNKIYLQSPTNITEYIDAFPKFLKIFFEKMFLQLESKKIIRSNQYKILHNKPLKKSDPQKINKTISFLLSSTLPIFTNETPEPVRELNVDTQLFGMTSGMHTMQEVSFGFGNIYDVTRGTSHATLRMVFQSTLPILTNETPEPVRELNVDTQLFGMTSGMHTMQAKIDQTFEKLLNFQMDINGNISYNKNLDVEIIEKEILSKCEFGCLIPPPNVVILTPTGSPNDDNEIFRATQMYKEEFLLNDDEYLDICADEAIFRRLIKSRTQWEKIRPILGGWHTSKDMLGVLLTIFSSYGIFHLATAIGVRFLDKLQAVVDYRSTRRVLELIWVAVGVAIQIYIKKKNINIEDITAGPINENICIRVWYFYYEYFAMWKSHLIGIRIGNYELQRDSLTAFAPLFPAAGKNNYTTSVAHFLSILKKFPKLEEKLQYCASINLARKGHYPAFDEALEMRGVGYIKQNIIGNVVDQENL</sequence>
<dbReference type="VEuPathDB" id="FungiDB:RhiirFUN_020630"/>
<evidence type="ECO:0000313" key="1">
    <source>
        <dbReference type="EMBL" id="PKY61009.1"/>
    </source>
</evidence>
<dbReference type="VEuPathDB" id="FungiDB:FUN_007507"/>
<dbReference type="AlphaFoldDB" id="A0A2I1HQ43"/>
<dbReference type="VEuPathDB" id="FungiDB:RhiirA1_389015"/>
<feature type="non-terminal residue" evidence="1">
    <location>
        <position position="717"/>
    </location>
</feature>
<protein>
    <submittedName>
        <fullName evidence="1">Uncharacterized protein</fullName>
    </submittedName>
</protein>
<accession>A0A2I1HQ43</accession>